<reference evidence="4" key="3">
    <citation type="journal article" date="2018" name="Front. Microbiol.">
        <title>Comparative Genomics of Completely Sequenced Lactobacillus helveticus Genomes Provides Insights into Strain-Specific Genes and Resolves Metagenomics Data Down to the Strain Level.</title>
        <authorList>
            <person name="Schmid M."/>
            <person name="Muri J."/>
            <person name="Melidis D."/>
            <person name="Varadarajan A.R."/>
            <person name="Somerville V."/>
            <person name="Wicki A."/>
            <person name="Moser A."/>
            <person name="Bourqui M."/>
            <person name="Wenzel C."/>
            <person name="Eugster-Meier E."/>
            <person name="Frey J.E."/>
            <person name="Irmler S."/>
            <person name="Ahrens C.H."/>
        </authorList>
    </citation>
    <scope>NUCLEOTIDE SEQUENCE</scope>
    <source>
        <strain evidence="4">FAM8105</strain>
    </source>
</reference>
<dbReference type="CDD" id="cd03769">
    <property type="entry name" value="SR_IS607_transposase_like"/>
    <property type="match status" value="1"/>
</dbReference>
<dbReference type="PANTHER" id="PTHR30461:SF2">
    <property type="entry name" value="SERINE RECOMBINASE PINE-RELATED"/>
    <property type="match status" value="1"/>
</dbReference>
<evidence type="ECO:0000256" key="1">
    <source>
        <dbReference type="ARBA" id="ARBA00023125"/>
    </source>
</evidence>
<evidence type="ECO:0000313" key="4">
    <source>
        <dbReference type="EMBL" id="AUI74821.1"/>
    </source>
</evidence>
<reference evidence="6" key="4">
    <citation type="submission" date="2020-07" db="EMBL/GenBank/DDBJ databases">
        <title>Draft genome sequence of Lactobacillus helveticus strain JCM 1062.</title>
        <authorList>
            <person name="Endo A."/>
            <person name="Maeno S."/>
            <person name="Kido Y."/>
        </authorList>
    </citation>
    <scope>NUCLEOTIDE SEQUENCE</scope>
    <source>
        <strain evidence="6">JCM 1062</strain>
    </source>
</reference>
<evidence type="ECO:0000313" key="5">
    <source>
        <dbReference type="EMBL" id="AYE62241.1"/>
    </source>
</evidence>
<proteinExistence type="predicted"/>
<dbReference type="SUPFAM" id="SSF53041">
    <property type="entry name" value="Resolvase-like"/>
    <property type="match status" value="1"/>
</dbReference>
<keyword evidence="1" id="KW-0238">DNA-binding</keyword>
<dbReference type="Pfam" id="PF00239">
    <property type="entry name" value="Resolvase"/>
    <property type="match status" value="1"/>
</dbReference>
<reference evidence="7" key="1">
    <citation type="submission" date="2016-05" db="EMBL/GenBank/DDBJ databases">
        <title>Genome sequence of Lactobacillus helveticus FAM8105.</title>
        <authorList>
            <person name="Ahrens C."/>
            <person name="Schmid M."/>
        </authorList>
    </citation>
    <scope>NUCLEOTIDE SEQUENCE [LARGE SCALE GENOMIC DNA]</scope>
    <source>
        <strain evidence="7">FAM8105</strain>
    </source>
</reference>
<dbReference type="Proteomes" id="UP000234562">
    <property type="component" value="Chromosome"/>
</dbReference>
<dbReference type="EMBL" id="CP017982">
    <property type="protein sequence ID" value="AYE62241.1"/>
    <property type="molecule type" value="Genomic_DNA"/>
</dbReference>
<protein>
    <submittedName>
        <fullName evidence="4">Resolvase</fullName>
    </submittedName>
    <submittedName>
        <fullName evidence="5">Transposase</fullName>
    </submittedName>
</protein>
<dbReference type="NCBIfam" id="NF033518">
    <property type="entry name" value="transpos_IS607"/>
    <property type="match status" value="1"/>
</dbReference>
<dbReference type="Proteomes" id="UP000630086">
    <property type="component" value="Unassembled WGS sequence"/>
</dbReference>
<evidence type="ECO:0000259" key="3">
    <source>
        <dbReference type="PROSITE" id="PS51736"/>
    </source>
</evidence>
<accession>A0A0D5MGR8</accession>
<evidence type="ECO:0000313" key="7">
    <source>
        <dbReference type="Proteomes" id="UP000234562"/>
    </source>
</evidence>
<dbReference type="AlphaFoldDB" id="A0A0D5MGR8"/>
<dbReference type="InterPro" id="IPR036162">
    <property type="entry name" value="Resolvase-like_N_sf"/>
</dbReference>
<dbReference type="InterPro" id="IPR006119">
    <property type="entry name" value="Resolv_N"/>
</dbReference>
<dbReference type="PROSITE" id="PS51736">
    <property type="entry name" value="RECOMBINASES_3"/>
    <property type="match status" value="1"/>
</dbReference>
<dbReference type="EMBL" id="CP015496">
    <property type="protein sequence ID" value="AUI74821.1"/>
    <property type="molecule type" value="Genomic_DNA"/>
</dbReference>
<keyword evidence="2" id="KW-0233">DNA recombination</keyword>
<dbReference type="InterPro" id="IPR009061">
    <property type="entry name" value="DNA-bd_dom_put_sf"/>
</dbReference>
<dbReference type="RefSeq" id="WP_003627960.1">
    <property type="nucleotide sequence ID" value="NZ_AP023028.1"/>
</dbReference>
<dbReference type="OMA" id="YARVANQ"/>
<dbReference type="InterPro" id="IPR050639">
    <property type="entry name" value="SSR_resolvase"/>
</dbReference>
<dbReference type="SMART" id="SM00857">
    <property type="entry name" value="Resolvase"/>
    <property type="match status" value="1"/>
</dbReference>
<dbReference type="PANTHER" id="PTHR30461">
    <property type="entry name" value="DNA-INVERTASE FROM LAMBDOID PROPHAGE"/>
    <property type="match status" value="1"/>
</dbReference>
<dbReference type="KEGG" id="lhd:HUO_01280"/>
<gene>
    <name evidence="5" type="ORF">BC335_1860</name>
    <name evidence="4" type="ORF">Lh8105_08700</name>
    <name evidence="6" type="ORF">LHEJCM1062_01500</name>
</gene>
<dbReference type="OrthoDB" id="2322764at2"/>
<dbReference type="Gene3D" id="1.10.287.2170">
    <property type="match status" value="1"/>
</dbReference>
<dbReference type="InterPro" id="IPR041718">
    <property type="entry name" value="IS607_transposase-like"/>
</dbReference>
<evidence type="ECO:0000313" key="8">
    <source>
        <dbReference type="Proteomes" id="UP000267794"/>
    </source>
</evidence>
<reference evidence="5 8" key="2">
    <citation type="submission" date="2016-10" db="EMBL/GenBank/DDBJ databases">
        <title>Complete genomic sequencing of Lactobacillus helveticus LH99 and comparative genome analysis.</title>
        <authorList>
            <person name="Li N."/>
            <person name="You C."/>
            <person name="Liu Z."/>
        </authorList>
    </citation>
    <scope>NUCLEOTIDE SEQUENCE [LARGE SCALE GENOMIC DNA]</scope>
    <source>
        <strain evidence="5 8">LH99</strain>
    </source>
</reference>
<feature type="domain" description="Resolvase/invertase-type recombinase catalytic" evidence="3">
    <location>
        <begin position="54"/>
        <end position="201"/>
    </location>
</feature>
<dbReference type="EMBL" id="BLYV01000050">
    <property type="protein sequence ID" value="GFP12278.1"/>
    <property type="molecule type" value="Genomic_DNA"/>
</dbReference>
<sequence length="202" mass="23703">MKAGKVMDLLQISRSTLKRYREKGILEAKKLPTGQYDFDDDSVFLLKNKHSKRLTVLYGRVSTYKQKADLANQMQELSDFAQSKGFQANDSFQDIASGISFKNRKQFFKMLDLILAGKVKRVIITRKDRLSRVGFELFEYLFQNYGTEIDVISDEMNPKTDEQELFEEIISLLHCFSMREYSHRRAERKLFEATLNQKEKTK</sequence>
<dbReference type="Gene3D" id="3.40.50.1390">
    <property type="entry name" value="Resolvase, N-terminal catalytic domain"/>
    <property type="match status" value="1"/>
</dbReference>
<name>A0A0D5MGR8_LACHE</name>
<evidence type="ECO:0000256" key="2">
    <source>
        <dbReference type="ARBA" id="ARBA00023172"/>
    </source>
</evidence>
<dbReference type="InterPro" id="IPR048046">
    <property type="entry name" value="Transpos_IS607"/>
</dbReference>
<dbReference type="GO" id="GO:0000150">
    <property type="term" value="F:DNA strand exchange activity"/>
    <property type="evidence" value="ECO:0007669"/>
    <property type="project" value="InterPro"/>
</dbReference>
<evidence type="ECO:0000313" key="6">
    <source>
        <dbReference type="EMBL" id="GFP12278.1"/>
    </source>
</evidence>
<organism evidence="5 8">
    <name type="scientific">Lactobacillus helveticus</name>
    <name type="common">Lactobacillus suntoryeus</name>
    <dbReference type="NCBI Taxonomy" id="1587"/>
    <lineage>
        <taxon>Bacteria</taxon>
        <taxon>Bacillati</taxon>
        <taxon>Bacillota</taxon>
        <taxon>Bacilli</taxon>
        <taxon>Lactobacillales</taxon>
        <taxon>Lactobacillaceae</taxon>
        <taxon>Lactobacillus</taxon>
    </lineage>
</organism>
<dbReference type="Proteomes" id="UP000267794">
    <property type="component" value="Chromosome"/>
</dbReference>
<dbReference type="GO" id="GO:0003677">
    <property type="term" value="F:DNA binding"/>
    <property type="evidence" value="ECO:0007669"/>
    <property type="project" value="UniProtKB-KW"/>
</dbReference>
<dbReference type="SUPFAM" id="SSF46955">
    <property type="entry name" value="Putative DNA-binding domain"/>
    <property type="match status" value="1"/>
</dbReference>